<evidence type="ECO:0000256" key="9">
    <source>
        <dbReference type="ARBA" id="ARBA00022777"/>
    </source>
</evidence>
<evidence type="ECO:0000256" key="5">
    <source>
        <dbReference type="ARBA" id="ARBA00022516"/>
    </source>
</evidence>
<keyword evidence="14" id="KW-1133">Transmembrane helix</keyword>
<keyword evidence="10 13" id="KW-0067">ATP-binding</keyword>
<evidence type="ECO:0000256" key="14">
    <source>
        <dbReference type="SAM" id="Phobius"/>
    </source>
</evidence>
<keyword evidence="16" id="KW-1185">Reference proteome</keyword>
<comment type="function">
    <text evidence="1 13">Transfers the gamma-phosphate of ATP to the 4'-position of a tetraacyldisaccharide 1-phosphate intermediate (termed DS-1-P) to form tetraacyldisaccharide 1,4'-bis-phosphate (lipid IVA).</text>
</comment>
<dbReference type="UniPathway" id="UPA00359">
    <property type="reaction ID" value="UER00482"/>
</dbReference>
<evidence type="ECO:0000256" key="3">
    <source>
        <dbReference type="ARBA" id="ARBA00012071"/>
    </source>
</evidence>
<evidence type="ECO:0000256" key="2">
    <source>
        <dbReference type="ARBA" id="ARBA00004870"/>
    </source>
</evidence>
<evidence type="ECO:0000313" key="15">
    <source>
        <dbReference type="EMBL" id="CUB07472.1"/>
    </source>
</evidence>
<keyword evidence="14" id="KW-0812">Transmembrane</keyword>
<dbReference type="InterPro" id="IPR003758">
    <property type="entry name" value="LpxK"/>
</dbReference>
<dbReference type="GO" id="GO:0009029">
    <property type="term" value="F:lipid-A 4'-kinase activity"/>
    <property type="evidence" value="ECO:0007669"/>
    <property type="project" value="UniProtKB-UniRule"/>
</dbReference>
<keyword evidence="9 13" id="KW-0418">Kinase</keyword>
<protein>
    <recommendedName>
        <fullName evidence="4 13">Tetraacyldisaccharide 4'-kinase</fullName>
        <ecNumber evidence="3 13">2.7.1.130</ecNumber>
    </recommendedName>
    <alternativeName>
        <fullName evidence="12 13">Lipid A 4'-kinase</fullName>
    </alternativeName>
</protein>
<evidence type="ECO:0000256" key="7">
    <source>
        <dbReference type="ARBA" id="ARBA00022679"/>
    </source>
</evidence>
<dbReference type="InterPro" id="IPR027417">
    <property type="entry name" value="P-loop_NTPase"/>
</dbReference>
<gene>
    <name evidence="13" type="primary">lpxK</name>
    <name evidence="15" type="ORF">Ga0061068_107112</name>
</gene>
<dbReference type="HAMAP" id="MF_00409">
    <property type="entry name" value="LpxK"/>
    <property type="match status" value="1"/>
</dbReference>
<keyword evidence="7 13" id="KW-0808">Transferase</keyword>
<dbReference type="SUPFAM" id="SSF52540">
    <property type="entry name" value="P-loop containing nucleoside triphosphate hydrolases"/>
    <property type="match status" value="1"/>
</dbReference>
<evidence type="ECO:0000256" key="4">
    <source>
        <dbReference type="ARBA" id="ARBA00016436"/>
    </source>
</evidence>
<dbReference type="Proteomes" id="UP000182108">
    <property type="component" value="Unassembled WGS sequence"/>
</dbReference>
<accession>A0A0K6IVV0</accession>
<keyword evidence="8 13" id="KW-0547">Nucleotide-binding</keyword>
<keyword evidence="5 13" id="KW-0444">Lipid biosynthesis</keyword>
<dbReference type="GO" id="GO:0005886">
    <property type="term" value="C:plasma membrane"/>
    <property type="evidence" value="ECO:0007669"/>
    <property type="project" value="TreeGrafter"/>
</dbReference>
<dbReference type="AlphaFoldDB" id="A0A0K6IVV0"/>
<dbReference type="GO" id="GO:0009244">
    <property type="term" value="P:lipopolysaccharide core region biosynthetic process"/>
    <property type="evidence" value="ECO:0007669"/>
    <property type="project" value="TreeGrafter"/>
</dbReference>
<feature type="binding site" evidence="13">
    <location>
        <begin position="57"/>
        <end position="64"/>
    </location>
    <ligand>
        <name>ATP</name>
        <dbReference type="ChEBI" id="CHEBI:30616"/>
    </ligand>
</feature>
<proteinExistence type="inferred from homology"/>
<comment type="catalytic activity">
    <reaction evidence="13">
        <text>a lipid A disaccharide + ATP = a lipid IVA + ADP + H(+)</text>
        <dbReference type="Rhea" id="RHEA:67840"/>
        <dbReference type="ChEBI" id="CHEBI:15378"/>
        <dbReference type="ChEBI" id="CHEBI:30616"/>
        <dbReference type="ChEBI" id="CHEBI:176343"/>
        <dbReference type="ChEBI" id="CHEBI:176425"/>
        <dbReference type="ChEBI" id="CHEBI:456216"/>
        <dbReference type="EC" id="2.7.1.130"/>
    </reaction>
</comment>
<comment type="pathway">
    <text evidence="2 13">Glycolipid biosynthesis; lipid IV(A) biosynthesis; lipid IV(A) from (3R)-3-hydroxytetradecanoyl-[acyl-carrier-protein] and UDP-N-acetyl-alpha-D-glucosamine: step 6/6.</text>
</comment>
<reference evidence="16" key="1">
    <citation type="submission" date="2015-08" db="EMBL/GenBank/DDBJ databases">
        <authorList>
            <person name="Babu N.S."/>
            <person name="Beckwith C.J."/>
            <person name="Beseler K.G."/>
            <person name="Brison A."/>
            <person name="Carone J.V."/>
            <person name="Caskin T.P."/>
            <person name="Diamond M."/>
            <person name="Durham M.E."/>
            <person name="Foxe J.M."/>
            <person name="Go M."/>
            <person name="Henderson B.A."/>
            <person name="Jones I.B."/>
            <person name="McGettigan J.A."/>
            <person name="Micheletti S.J."/>
            <person name="Nasrallah M.E."/>
            <person name="Ortiz D."/>
            <person name="Piller C.R."/>
            <person name="Privatt S.R."/>
            <person name="Schneider S.L."/>
            <person name="Sharp S."/>
            <person name="Smith T.C."/>
            <person name="Stanton J.D."/>
            <person name="Ullery H.E."/>
            <person name="Wilson R.J."/>
            <person name="Serrano M.G."/>
            <person name="Buck G."/>
            <person name="Lee V."/>
            <person name="Wang Y."/>
            <person name="Carvalho R."/>
            <person name="Voegtly L."/>
            <person name="Shi R."/>
            <person name="Duckworth R."/>
            <person name="Johnson A."/>
            <person name="Loviza R."/>
            <person name="Walstead R."/>
            <person name="Shah Z."/>
            <person name="Kiflezghi M."/>
            <person name="Wade K."/>
            <person name="Ball S.L."/>
            <person name="Bradley K.W."/>
            <person name="Asai D.J."/>
            <person name="Bowman C.A."/>
            <person name="Russell D.A."/>
            <person name="Pope W.H."/>
            <person name="Jacobs-Sera D."/>
            <person name="Hendrix R.W."/>
            <person name="Hatfull G.F."/>
        </authorList>
    </citation>
    <scope>NUCLEOTIDE SEQUENCE [LARGE SCALE GENOMIC DNA]</scope>
    <source>
        <strain evidence="16">JCM 19170</strain>
    </source>
</reference>
<keyword evidence="11 13" id="KW-0443">Lipid metabolism</keyword>
<evidence type="ECO:0000256" key="8">
    <source>
        <dbReference type="ARBA" id="ARBA00022741"/>
    </source>
</evidence>
<evidence type="ECO:0000256" key="12">
    <source>
        <dbReference type="ARBA" id="ARBA00029757"/>
    </source>
</evidence>
<dbReference type="EC" id="2.7.1.130" evidence="3 13"/>
<sequence length="351" mass="38085">MSSAPAWWSHRGAVALGLLPCSWLFGLAVRLRALAYRRGWLRRCRPPVFVLVVGNLNVGGSGKTPVVAALARALEARGVRCGIVSRGYGGNLEGTAEVPAEGDPACYGDEPVLLAREAQVPVVVGRARCAAVAELLRRHPDVRLVVADDGLQHLRLQRDFELVVLDRGALGNGWLLPAGPLREPLSRLRTVDAVVAHDPRQVRTLVPAGVPLHGLRLEPEALVSLDDPSRRLPLAALSGRRVHAVAGIGRPERFFATLRALGAEVVPHAFPDHHPYRAEDLDFGAPGEWRIFTSKDAVKCRAYARPHDWVLTVRARLDETLVERILERIHGHSSAGRAGMPAVQGAAQIRP</sequence>
<evidence type="ECO:0000313" key="16">
    <source>
        <dbReference type="Proteomes" id="UP000182108"/>
    </source>
</evidence>
<keyword evidence="6 13" id="KW-0441">Lipid A biosynthesis</keyword>
<dbReference type="GO" id="GO:0009245">
    <property type="term" value="P:lipid A biosynthetic process"/>
    <property type="evidence" value="ECO:0007669"/>
    <property type="project" value="UniProtKB-UniRule"/>
</dbReference>
<feature type="transmembrane region" description="Helical" evidence="14">
    <location>
        <begin position="12"/>
        <end position="33"/>
    </location>
</feature>
<dbReference type="PANTHER" id="PTHR42724">
    <property type="entry name" value="TETRAACYLDISACCHARIDE 4'-KINASE"/>
    <property type="match status" value="1"/>
</dbReference>
<evidence type="ECO:0000256" key="10">
    <source>
        <dbReference type="ARBA" id="ARBA00022840"/>
    </source>
</evidence>
<evidence type="ECO:0000256" key="1">
    <source>
        <dbReference type="ARBA" id="ARBA00002274"/>
    </source>
</evidence>
<dbReference type="NCBIfam" id="TIGR00682">
    <property type="entry name" value="lpxK"/>
    <property type="match status" value="1"/>
</dbReference>
<organism evidence="15 16">
    <name type="scientific">Tepidiphilus thermophilus</name>
    <dbReference type="NCBI Taxonomy" id="876478"/>
    <lineage>
        <taxon>Bacteria</taxon>
        <taxon>Pseudomonadati</taxon>
        <taxon>Pseudomonadota</taxon>
        <taxon>Hydrogenophilia</taxon>
        <taxon>Hydrogenophilales</taxon>
        <taxon>Hydrogenophilaceae</taxon>
        <taxon>Tepidiphilus</taxon>
    </lineage>
</organism>
<evidence type="ECO:0000256" key="6">
    <source>
        <dbReference type="ARBA" id="ARBA00022556"/>
    </source>
</evidence>
<dbReference type="GO" id="GO:0005524">
    <property type="term" value="F:ATP binding"/>
    <property type="evidence" value="ECO:0007669"/>
    <property type="project" value="UniProtKB-UniRule"/>
</dbReference>
<evidence type="ECO:0000256" key="11">
    <source>
        <dbReference type="ARBA" id="ARBA00023098"/>
    </source>
</evidence>
<dbReference type="PANTHER" id="PTHR42724:SF1">
    <property type="entry name" value="TETRAACYLDISACCHARIDE 4'-KINASE, MITOCHONDRIAL-RELATED"/>
    <property type="match status" value="1"/>
</dbReference>
<comment type="similarity">
    <text evidence="13">Belongs to the LpxK family.</text>
</comment>
<dbReference type="RefSeq" id="WP_055423751.1">
    <property type="nucleotide sequence ID" value="NZ_CYHH01000007.1"/>
</dbReference>
<name>A0A0K6IVV0_9PROT</name>
<dbReference type="EMBL" id="CYHH01000007">
    <property type="protein sequence ID" value="CUB07472.1"/>
    <property type="molecule type" value="Genomic_DNA"/>
</dbReference>
<keyword evidence="14" id="KW-0472">Membrane</keyword>
<dbReference type="Pfam" id="PF02606">
    <property type="entry name" value="LpxK"/>
    <property type="match status" value="1"/>
</dbReference>
<dbReference type="OrthoDB" id="5297728at2"/>
<evidence type="ECO:0000256" key="13">
    <source>
        <dbReference type="HAMAP-Rule" id="MF_00409"/>
    </source>
</evidence>